<dbReference type="GO" id="GO:0009103">
    <property type="term" value="P:lipopolysaccharide biosynthetic process"/>
    <property type="evidence" value="ECO:0007669"/>
    <property type="project" value="UniProtKB-ARBA"/>
</dbReference>
<dbReference type="EMBL" id="MGAD01000022">
    <property type="protein sequence ID" value="OGK38409.1"/>
    <property type="molecule type" value="Genomic_DNA"/>
</dbReference>
<evidence type="ECO:0000256" key="4">
    <source>
        <dbReference type="ARBA" id="ARBA00022679"/>
    </source>
</evidence>
<name>A0A1F7I4X1_9BACT</name>
<feature type="domain" description="Glycosyltransferase RgtA/B/C/D-like" evidence="9">
    <location>
        <begin position="104"/>
        <end position="248"/>
    </location>
</feature>
<dbReference type="Proteomes" id="UP000178076">
    <property type="component" value="Unassembled WGS sequence"/>
</dbReference>
<sequence>MSAKKGFTRLDCIVLCIILVIAGGLRVYKINNPIADWHSWRQADTAAVGRNFVEGSFDLLRPRYDDFSNVQTGQYNPEGYRMVEFPLYNATFAALYKAFPAMSLEVYGRLVSVIFSLIIISVIYILLLYETSRTAALYGAMTYAILPFYIYFSRVVLPETTAIGFIFLAIATLYFWSRSLKRITQSLLYVMAVLFAALALLVKPTTGFYLLVLGIIFLKKYRTRIFVKPWGYILLALAIIPFFAWRLWIQEFPAGVPSYEWLITSVNTASGPQNIFMKPAFFRWIFYERILILISGGWAGLFLLLGVIRNTKKSGLILTSFGISALLYLFTFQGGNVQHDYYQTIILPALAIFTGLGIHSLYEAKAVFLHHIPLTVMIAVIFGFSWVISYSTVKGYYGYSEQLINTARVIDTITSKDALIVTDSTGDTTLLYNAHRRGMPAVSESLPNLKQRGIDYFVTGNGVIGEKVQEEYKGLFKLIFKNNDVYIFKL</sequence>
<gene>
    <name evidence="10" type="ORF">A3F32_01680</name>
</gene>
<feature type="transmembrane region" description="Helical" evidence="8">
    <location>
        <begin position="230"/>
        <end position="249"/>
    </location>
</feature>
<evidence type="ECO:0000256" key="1">
    <source>
        <dbReference type="ARBA" id="ARBA00004651"/>
    </source>
</evidence>
<feature type="transmembrane region" description="Helical" evidence="8">
    <location>
        <begin position="374"/>
        <end position="393"/>
    </location>
</feature>
<feature type="transmembrane region" description="Helical" evidence="8">
    <location>
        <begin position="159"/>
        <end position="176"/>
    </location>
</feature>
<dbReference type="Pfam" id="PF13231">
    <property type="entry name" value="PMT_2"/>
    <property type="match status" value="1"/>
</dbReference>
<evidence type="ECO:0000256" key="5">
    <source>
        <dbReference type="ARBA" id="ARBA00022692"/>
    </source>
</evidence>
<dbReference type="PANTHER" id="PTHR33908">
    <property type="entry name" value="MANNOSYLTRANSFERASE YKCB-RELATED"/>
    <property type="match status" value="1"/>
</dbReference>
<keyword evidence="3" id="KW-0328">Glycosyltransferase</keyword>
<evidence type="ECO:0000256" key="3">
    <source>
        <dbReference type="ARBA" id="ARBA00022676"/>
    </source>
</evidence>
<feature type="transmembrane region" description="Helical" evidence="8">
    <location>
        <begin position="341"/>
        <end position="362"/>
    </location>
</feature>
<keyword evidence="7 8" id="KW-0472">Membrane</keyword>
<feature type="transmembrane region" description="Helical" evidence="8">
    <location>
        <begin position="188"/>
        <end position="218"/>
    </location>
</feature>
<feature type="transmembrane region" description="Helical" evidence="8">
    <location>
        <begin position="106"/>
        <end position="129"/>
    </location>
</feature>
<evidence type="ECO:0000256" key="7">
    <source>
        <dbReference type="ARBA" id="ARBA00023136"/>
    </source>
</evidence>
<proteinExistence type="predicted"/>
<keyword evidence="6 8" id="KW-1133">Transmembrane helix</keyword>
<feature type="transmembrane region" description="Helical" evidence="8">
    <location>
        <begin position="286"/>
        <end position="308"/>
    </location>
</feature>
<evidence type="ECO:0000256" key="8">
    <source>
        <dbReference type="SAM" id="Phobius"/>
    </source>
</evidence>
<dbReference type="PANTHER" id="PTHR33908:SF11">
    <property type="entry name" value="MEMBRANE PROTEIN"/>
    <property type="match status" value="1"/>
</dbReference>
<feature type="transmembrane region" description="Helical" evidence="8">
    <location>
        <begin position="315"/>
        <end position="335"/>
    </location>
</feature>
<dbReference type="InterPro" id="IPR050297">
    <property type="entry name" value="LipidA_mod_glycosyltrf_83"/>
</dbReference>
<organism evidence="10 11">
    <name type="scientific">Candidatus Roizmanbacteria bacterium RIFCSPHIGHO2_12_FULL_42_10</name>
    <dbReference type="NCBI Taxonomy" id="1802053"/>
    <lineage>
        <taxon>Bacteria</taxon>
        <taxon>Candidatus Roizmaniibacteriota</taxon>
    </lineage>
</organism>
<accession>A0A1F7I4X1</accession>
<evidence type="ECO:0000259" key="9">
    <source>
        <dbReference type="Pfam" id="PF13231"/>
    </source>
</evidence>
<feature type="transmembrane region" description="Helical" evidence="8">
    <location>
        <begin position="6"/>
        <end position="28"/>
    </location>
</feature>
<dbReference type="GO" id="GO:0016763">
    <property type="term" value="F:pentosyltransferase activity"/>
    <property type="evidence" value="ECO:0007669"/>
    <property type="project" value="TreeGrafter"/>
</dbReference>
<keyword evidence="4" id="KW-0808">Transferase</keyword>
<comment type="subcellular location">
    <subcellularLocation>
        <location evidence="1">Cell membrane</location>
        <topology evidence="1">Multi-pass membrane protein</topology>
    </subcellularLocation>
</comment>
<evidence type="ECO:0000256" key="6">
    <source>
        <dbReference type="ARBA" id="ARBA00022989"/>
    </source>
</evidence>
<evidence type="ECO:0000313" key="10">
    <source>
        <dbReference type="EMBL" id="OGK38409.1"/>
    </source>
</evidence>
<keyword evidence="2" id="KW-1003">Cell membrane</keyword>
<reference evidence="10 11" key="1">
    <citation type="journal article" date="2016" name="Nat. Commun.">
        <title>Thousands of microbial genomes shed light on interconnected biogeochemical processes in an aquifer system.</title>
        <authorList>
            <person name="Anantharaman K."/>
            <person name="Brown C.T."/>
            <person name="Hug L.A."/>
            <person name="Sharon I."/>
            <person name="Castelle C.J."/>
            <person name="Probst A.J."/>
            <person name="Thomas B.C."/>
            <person name="Singh A."/>
            <person name="Wilkins M.J."/>
            <person name="Karaoz U."/>
            <person name="Brodie E.L."/>
            <person name="Williams K.H."/>
            <person name="Hubbard S.S."/>
            <person name="Banfield J.F."/>
        </authorList>
    </citation>
    <scope>NUCLEOTIDE SEQUENCE [LARGE SCALE GENOMIC DNA]</scope>
</reference>
<evidence type="ECO:0000256" key="2">
    <source>
        <dbReference type="ARBA" id="ARBA00022475"/>
    </source>
</evidence>
<keyword evidence="5 8" id="KW-0812">Transmembrane</keyword>
<comment type="caution">
    <text evidence="10">The sequence shown here is derived from an EMBL/GenBank/DDBJ whole genome shotgun (WGS) entry which is preliminary data.</text>
</comment>
<dbReference type="GO" id="GO:0005886">
    <property type="term" value="C:plasma membrane"/>
    <property type="evidence" value="ECO:0007669"/>
    <property type="project" value="UniProtKB-SubCell"/>
</dbReference>
<dbReference type="InterPro" id="IPR038731">
    <property type="entry name" value="RgtA/B/C-like"/>
</dbReference>
<dbReference type="AlphaFoldDB" id="A0A1F7I4X1"/>
<protein>
    <recommendedName>
        <fullName evidence="9">Glycosyltransferase RgtA/B/C/D-like domain-containing protein</fullName>
    </recommendedName>
</protein>
<evidence type="ECO:0000313" key="11">
    <source>
        <dbReference type="Proteomes" id="UP000178076"/>
    </source>
</evidence>